<dbReference type="InterPro" id="IPR009057">
    <property type="entry name" value="Homeodomain-like_sf"/>
</dbReference>
<feature type="domain" description="HTH tetR-type" evidence="5">
    <location>
        <begin position="3"/>
        <end position="63"/>
    </location>
</feature>
<accession>A0A7X0F839</accession>
<evidence type="ECO:0000256" key="2">
    <source>
        <dbReference type="ARBA" id="ARBA00023125"/>
    </source>
</evidence>
<protein>
    <submittedName>
        <fullName evidence="6">TetR/AcrR family transcriptional repressor of lmrAB and yxaGH operons</fullName>
    </submittedName>
</protein>
<reference evidence="6 7" key="1">
    <citation type="submission" date="2020-08" db="EMBL/GenBank/DDBJ databases">
        <title>Genomic Encyclopedia of Type Strains, Phase IV (KMG-IV): sequencing the most valuable type-strain genomes for metagenomic binning, comparative biology and taxonomic classification.</title>
        <authorList>
            <person name="Goeker M."/>
        </authorList>
    </citation>
    <scope>NUCLEOTIDE SEQUENCE [LARGE SCALE GENOMIC DNA]</scope>
    <source>
        <strain evidence="6 7">DSM 7051</strain>
    </source>
</reference>
<dbReference type="RefSeq" id="WP_184699658.1">
    <property type="nucleotide sequence ID" value="NZ_BAABEG010000001.1"/>
</dbReference>
<evidence type="ECO:0000256" key="1">
    <source>
        <dbReference type="ARBA" id="ARBA00023015"/>
    </source>
</evidence>
<evidence type="ECO:0000313" key="7">
    <source>
        <dbReference type="Proteomes" id="UP000536262"/>
    </source>
</evidence>
<dbReference type="SUPFAM" id="SSF46689">
    <property type="entry name" value="Homeodomain-like"/>
    <property type="match status" value="1"/>
</dbReference>
<proteinExistence type="predicted"/>
<dbReference type="InterPro" id="IPR054156">
    <property type="entry name" value="YxaF_TetR_C"/>
</dbReference>
<sequence>MANLTKDRMLQAATRLLQSRGYFGTGLNDVLAESGAPRGSLYFHFPGGKGQLALEATRAAVDEVTLATAKTIAEAETPGTALRAISERIADLMRITNYERSCPISPLIHDGVNDLPALLDLCREAFDTWMGLMEEMLLKSGLTSDRAKTLSLLAQTVFQGGSIVSRTHHDDRMLLDAIDEVARLIDKEVADVS</sequence>
<evidence type="ECO:0000259" key="5">
    <source>
        <dbReference type="PROSITE" id="PS50977"/>
    </source>
</evidence>
<feature type="DNA-binding region" description="H-T-H motif" evidence="4">
    <location>
        <begin position="26"/>
        <end position="45"/>
    </location>
</feature>
<dbReference type="PRINTS" id="PR00455">
    <property type="entry name" value="HTHTETR"/>
</dbReference>
<keyword evidence="3" id="KW-0804">Transcription</keyword>
<dbReference type="SUPFAM" id="SSF48498">
    <property type="entry name" value="Tetracyclin repressor-like, C-terminal domain"/>
    <property type="match status" value="1"/>
</dbReference>
<dbReference type="PANTHER" id="PTHR47506">
    <property type="entry name" value="TRANSCRIPTIONAL REGULATORY PROTEIN"/>
    <property type="match status" value="1"/>
</dbReference>
<gene>
    <name evidence="6" type="ORF">GGR00_002692</name>
</gene>
<comment type="caution">
    <text evidence="6">The sequence shown here is derived from an EMBL/GenBank/DDBJ whole genome shotgun (WGS) entry which is preliminary data.</text>
</comment>
<dbReference type="Pfam" id="PF00440">
    <property type="entry name" value="TetR_N"/>
    <property type="match status" value="1"/>
</dbReference>
<dbReference type="EMBL" id="JACHOU010000005">
    <property type="protein sequence ID" value="MBB6354896.1"/>
    <property type="molecule type" value="Genomic_DNA"/>
</dbReference>
<dbReference type="Pfam" id="PF21993">
    <property type="entry name" value="TetR_C_13_2"/>
    <property type="match status" value="1"/>
</dbReference>
<evidence type="ECO:0000313" key="6">
    <source>
        <dbReference type="EMBL" id="MBB6354896.1"/>
    </source>
</evidence>
<evidence type="ECO:0000256" key="3">
    <source>
        <dbReference type="ARBA" id="ARBA00023163"/>
    </source>
</evidence>
<dbReference type="Proteomes" id="UP000536262">
    <property type="component" value="Unassembled WGS sequence"/>
</dbReference>
<dbReference type="PANTHER" id="PTHR47506:SF3">
    <property type="entry name" value="HTH-TYPE TRANSCRIPTIONAL REGULATOR LMRA"/>
    <property type="match status" value="1"/>
</dbReference>
<dbReference type="GO" id="GO:0003677">
    <property type="term" value="F:DNA binding"/>
    <property type="evidence" value="ECO:0007669"/>
    <property type="project" value="UniProtKB-UniRule"/>
</dbReference>
<dbReference type="InterPro" id="IPR036271">
    <property type="entry name" value="Tet_transcr_reg_TetR-rel_C_sf"/>
</dbReference>
<keyword evidence="7" id="KW-1185">Reference proteome</keyword>
<keyword evidence="1" id="KW-0805">Transcription regulation</keyword>
<dbReference type="Gene3D" id="1.10.357.10">
    <property type="entry name" value="Tetracycline Repressor, domain 2"/>
    <property type="match status" value="1"/>
</dbReference>
<keyword evidence="2 4" id="KW-0238">DNA-binding</keyword>
<evidence type="ECO:0000256" key="4">
    <source>
        <dbReference type="PROSITE-ProRule" id="PRU00335"/>
    </source>
</evidence>
<dbReference type="PROSITE" id="PS50977">
    <property type="entry name" value="HTH_TETR_2"/>
    <property type="match status" value="1"/>
</dbReference>
<organism evidence="6 7">
    <name type="scientific">Aminobacter aganoensis</name>
    <dbReference type="NCBI Taxonomy" id="83264"/>
    <lineage>
        <taxon>Bacteria</taxon>
        <taxon>Pseudomonadati</taxon>
        <taxon>Pseudomonadota</taxon>
        <taxon>Alphaproteobacteria</taxon>
        <taxon>Hyphomicrobiales</taxon>
        <taxon>Phyllobacteriaceae</taxon>
        <taxon>Aminobacter</taxon>
    </lineage>
</organism>
<name>A0A7X0F839_9HYPH</name>
<dbReference type="AlphaFoldDB" id="A0A7X0F839"/>
<dbReference type="InterPro" id="IPR001647">
    <property type="entry name" value="HTH_TetR"/>
</dbReference>